<feature type="region of interest" description="Disordered" evidence="10">
    <location>
        <begin position="109"/>
        <end position="145"/>
    </location>
</feature>
<evidence type="ECO:0000256" key="1">
    <source>
        <dbReference type="ARBA" id="ARBA00004123"/>
    </source>
</evidence>
<dbReference type="RefSeq" id="XP_017770851.1">
    <property type="nucleotide sequence ID" value="XM_017915362.1"/>
</dbReference>
<name>A0ABM1M8F1_NICVS</name>
<dbReference type="InterPro" id="IPR009057">
    <property type="entry name" value="Homeodomain-like_sf"/>
</dbReference>
<dbReference type="GeneID" id="108558449"/>
<evidence type="ECO:0000259" key="12">
    <source>
        <dbReference type="PROSITE" id="PS51294"/>
    </source>
</evidence>
<keyword evidence="5" id="KW-0677">Repeat</keyword>
<organism evidence="13 14">
    <name type="scientific">Nicrophorus vespilloides</name>
    <name type="common">Boreal carrion beetle</name>
    <dbReference type="NCBI Taxonomy" id="110193"/>
    <lineage>
        <taxon>Eukaryota</taxon>
        <taxon>Metazoa</taxon>
        <taxon>Ecdysozoa</taxon>
        <taxon>Arthropoda</taxon>
        <taxon>Hexapoda</taxon>
        <taxon>Insecta</taxon>
        <taxon>Pterygota</taxon>
        <taxon>Neoptera</taxon>
        <taxon>Endopterygota</taxon>
        <taxon>Coleoptera</taxon>
        <taxon>Polyphaga</taxon>
        <taxon>Staphyliniformia</taxon>
        <taxon>Silphidae</taxon>
        <taxon>Nicrophorinae</taxon>
        <taxon>Nicrophorus</taxon>
    </lineage>
</organism>
<keyword evidence="3" id="KW-0507">mRNA processing</keyword>
<dbReference type="SMART" id="SM00717">
    <property type="entry name" value="SANT"/>
    <property type="match status" value="2"/>
</dbReference>
<protein>
    <submittedName>
        <fullName evidence="14">Cell division cycle 5-like protein</fullName>
    </submittedName>
</protein>
<dbReference type="InterPro" id="IPR047242">
    <property type="entry name" value="CDC5L/Cef1"/>
</dbReference>
<proteinExistence type="inferred from homology"/>
<evidence type="ECO:0000256" key="3">
    <source>
        <dbReference type="ARBA" id="ARBA00022664"/>
    </source>
</evidence>
<feature type="compositionally biased region" description="Basic and acidic residues" evidence="10">
    <location>
        <begin position="109"/>
        <end position="127"/>
    </location>
</feature>
<keyword evidence="9" id="KW-0175">Coiled coil</keyword>
<reference evidence="14" key="1">
    <citation type="submission" date="2025-08" db="UniProtKB">
        <authorList>
            <consortium name="RefSeq"/>
        </authorList>
    </citation>
    <scope>IDENTIFICATION</scope>
    <source>
        <tissue evidence="14">Whole Larva</tissue>
    </source>
</reference>
<evidence type="ECO:0000256" key="7">
    <source>
        <dbReference type="ARBA" id="ARBA00023187"/>
    </source>
</evidence>
<dbReference type="PANTHER" id="PTHR45885">
    <property type="entry name" value="CELL DIVISION CYCLE 5-LIKE PROTEIN"/>
    <property type="match status" value="1"/>
</dbReference>
<dbReference type="SUPFAM" id="SSF46689">
    <property type="entry name" value="Homeodomain-like"/>
    <property type="match status" value="1"/>
</dbReference>
<evidence type="ECO:0000259" key="11">
    <source>
        <dbReference type="PROSITE" id="PS50090"/>
    </source>
</evidence>
<evidence type="ECO:0000256" key="2">
    <source>
        <dbReference type="ARBA" id="ARBA00010506"/>
    </source>
</evidence>
<keyword evidence="13" id="KW-1185">Reference proteome</keyword>
<comment type="subcellular location">
    <subcellularLocation>
        <location evidence="1">Nucleus</location>
    </subcellularLocation>
</comment>
<evidence type="ECO:0000256" key="4">
    <source>
        <dbReference type="ARBA" id="ARBA00022728"/>
    </source>
</evidence>
<feature type="domain" description="Myb-like" evidence="11">
    <location>
        <begin position="55"/>
        <end position="104"/>
    </location>
</feature>
<dbReference type="InterPro" id="IPR001005">
    <property type="entry name" value="SANT/Myb"/>
</dbReference>
<feature type="compositionally biased region" description="Acidic residues" evidence="10">
    <location>
        <begin position="855"/>
        <end position="869"/>
    </location>
</feature>
<dbReference type="PANTHER" id="PTHR45885:SF1">
    <property type="entry name" value="CELL DIVISION CYCLE 5-LIKE PROTEIN"/>
    <property type="match status" value="1"/>
</dbReference>
<feature type="domain" description="HTH myb-type" evidence="12">
    <location>
        <begin position="59"/>
        <end position="108"/>
    </location>
</feature>
<evidence type="ECO:0000313" key="13">
    <source>
        <dbReference type="Proteomes" id="UP000695000"/>
    </source>
</evidence>
<dbReference type="PROSITE" id="PS51294">
    <property type="entry name" value="HTH_MYB"/>
    <property type="match status" value="2"/>
</dbReference>
<accession>A0ABM1M8F1</accession>
<dbReference type="InterPro" id="IPR021786">
    <property type="entry name" value="Cdc5p/Cef1_C"/>
</dbReference>
<evidence type="ECO:0000256" key="6">
    <source>
        <dbReference type="ARBA" id="ARBA00023125"/>
    </source>
</evidence>
<keyword evidence="7" id="KW-0508">mRNA splicing</keyword>
<feature type="region of interest" description="Disordered" evidence="10">
    <location>
        <begin position="245"/>
        <end position="272"/>
    </location>
</feature>
<keyword evidence="6" id="KW-0238">DNA-binding</keyword>
<evidence type="ECO:0000256" key="10">
    <source>
        <dbReference type="SAM" id="MobiDB-lite"/>
    </source>
</evidence>
<feature type="compositionally biased region" description="Polar residues" evidence="10">
    <location>
        <begin position="405"/>
        <end position="422"/>
    </location>
</feature>
<feature type="region of interest" description="Disordered" evidence="10">
    <location>
        <begin position="405"/>
        <end position="446"/>
    </location>
</feature>
<dbReference type="Pfam" id="PF11831">
    <property type="entry name" value="Myb_Cef"/>
    <property type="match status" value="1"/>
</dbReference>
<gene>
    <name evidence="14" type="primary">LOC108558449</name>
</gene>
<sequence length="869" mass="99303">MPRIMIKGGVWRNTEDEILKAAVMKYGKNQWSRIASLLHRKSAKQCKARWFEWLDPSIKKTEWSREEEEKLLHLAKLMPTQWRTIAPIIGRTAAQCLERYEYLLDQAQKKEDGEDVSDDPRKLKPGEIDPNPETKPARPDPKDMDEDELEMLSEARARLANTQGKKAKRKAREKQLEEARRLAALQKRRELRAAGIEVNPRKKKKRGVDYNAEIPFEKLPAIGFYDTSKEVVDPMAPDFLKMRQQNLDGETRSEIEERERRNDKQKLKEKKENDIPLAMLQNEEPAKKRSKLVLPEPQISDQELQQVVKLGRASEVAREVALESGEATTDTLLNDYTITPEVAATPRTPAPQTDRIMQEAQNMMALTHVDTPLKGGVNTPLHNSDFSSVIPQSQNLATPNTVLATPFRSTRSDGGNTPSTVGFMTPKSGAVVPVGPSGSYTPTPIRDKLNINPEDAIDIGETPAAQLSFQQSRKDQLRAGLSTLPEPKNDYEIVVPEHEEEVAETVKELSVEDQADVDARLQEEMRIKLAKELALRSHVIQRDFPRPQDVNLSVLRPAHESHSLTELQKAEELIKREMVTMLTYDNLKNPIAPIQGKRQTVSQAQQLAYLEQYSYEDITKEELDEARGSLNKEMEIVRQGMNHGDLSIESYTQVWEECLSQVLFLPNQNRYTRANLASKKDRLESAEKRLEQNRNHMSREAKRAAKMEKKLRILTGGYQSRAQALIKQLTDLYDQVDQSQLELNTFQFLQEQEKAALPRRIQSLNEDVNRQMEREKGLQTKYGDLQEEIREHQNSQIINGEVAPDDMMETVEINDEPAADNQEDSGSVEEINEVEDEQTEQTNDDESEDKVQEQEVQEIVDDDEDTQDN</sequence>
<comment type="similarity">
    <text evidence="2">Belongs to the CEF1 family.</text>
</comment>
<feature type="domain" description="HTH myb-type" evidence="12">
    <location>
        <begin position="1"/>
        <end position="58"/>
    </location>
</feature>
<dbReference type="CDD" id="cd00167">
    <property type="entry name" value="SANT"/>
    <property type="match status" value="1"/>
</dbReference>
<feature type="coiled-coil region" evidence="9">
    <location>
        <begin position="673"/>
        <end position="795"/>
    </location>
</feature>
<feature type="region of interest" description="Disordered" evidence="10">
    <location>
        <begin position="812"/>
        <end position="869"/>
    </location>
</feature>
<dbReference type="Proteomes" id="UP000695000">
    <property type="component" value="Unplaced"/>
</dbReference>
<keyword evidence="8" id="KW-0539">Nucleus</keyword>
<dbReference type="InterPro" id="IPR047240">
    <property type="entry name" value="SANT_CDC5L_II"/>
</dbReference>
<evidence type="ECO:0000256" key="5">
    <source>
        <dbReference type="ARBA" id="ARBA00022737"/>
    </source>
</evidence>
<evidence type="ECO:0000256" key="8">
    <source>
        <dbReference type="ARBA" id="ARBA00023242"/>
    </source>
</evidence>
<keyword evidence="4" id="KW-0747">Spliceosome</keyword>
<feature type="compositionally biased region" description="Basic and acidic residues" evidence="10">
    <location>
        <begin position="249"/>
        <end position="272"/>
    </location>
</feature>
<dbReference type="CDD" id="cd11659">
    <property type="entry name" value="SANT_CDC5_II"/>
    <property type="match status" value="1"/>
</dbReference>
<dbReference type="InterPro" id="IPR017930">
    <property type="entry name" value="Myb_dom"/>
</dbReference>
<dbReference type="PROSITE" id="PS50090">
    <property type="entry name" value="MYB_LIKE"/>
    <property type="match status" value="2"/>
</dbReference>
<feature type="compositionally biased region" description="Acidic residues" evidence="10">
    <location>
        <begin position="812"/>
        <end position="848"/>
    </location>
</feature>
<feature type="domain" description="Myb-like" evidence="11">
    <location>
        <begin position="3"/>
        <end position="54"/>
    </location>
</feature>
<dbReference type="Gene3D" id="1.10.10.60">
    <property type="entry name" value="Homeodomain-like"/>
    <property type="match status" value="2"/>
</dbReference>
<evidence type="ECO:0000313" key="14">
    <source>
        <dbReference type="RefSeq" id="XP_017770851.1"/>
    </source>
</evidence>
<evidence type="ECO:0000256" key="9">
    <source>
        <dbReference type="SAM" id="Coils"/>
    </source>
</evidence>
<dbReference type="Pfam" id="PF13921">
    <property type="entry name" value="Myb_DNA-bind_6"/>
    <property type="match status" value="1"/>
</dbReference>